<evidence type="ECO:0000313" key="1">
    <source>
        <dbReference type="EMBL" id="MEQ2430846.1"/>
    </source>
</evidence>
<proteinExistence type="predicted"/>
<protein>
    <submittedName>
        <fullName evidence="1">Uncharacterized protein</fullName>
    </submittedName>
</protein>
<keyword evidence="2" id="KW-1185">Reference proteome</keyword>
<evidence type="ECO:0000313" key="2">
    <source>
        <dbReference type="Proteomes" id="UP001457898"/>
    </source>
</evidence>
<reference evidence="1 2" key="1">
    <citation type="submission" date="2024-03" db="EMBL/GenBank/DDBJ databases">
        <title>Human intestinal bacterial collection.</title>
        <authorList>
            <person name="Pauvert C."/>
            <person name="Hitch T.C.A."/>
            <person name="Clavel T."/>
        </authorList>
    </citation>
    <scope>NUCLEOTIDE SEQUENCE [LARGE SCALE GENOMIC DNA]</scope>
    <source>
        <strain evidence="1 2">CLA-SR-H028</strain>
    </source>
</reference>
<dbReference type="Proteomes" id="UP001457898">
    <property type="component" value="Unassembled WGS sequence"/>
</dbReference>
<name>A0ABV1DM32_9FIRM</name>
<organism evidence="1 2">
    <name type="scientific">Blautia caccae</name>
    <dbReference type="NCBI Taxonomy" id="3133175"/>
    <lineage>
        <taxon>Bacteria</taxon>
        <taxon>Bacillati</taxon>
        <taxon>Bacillota</taxon>
        <taxon>Clostridia</taxon>
        <taxon>Lachnospirales</taxon>
        <taxon>Lachnospiraceae</taxon>
        <taxon>Blautia</taxon>
    </lineage>
</organism>
<gene>
    <name evidence="1" type="ORF">WMO65_07495</name>
</gene>
<accession>A0ABV1DM32</accession>
<sequence>MSRKIKKPKTFIQKRIRSAKRMKSFFGALGRNRRRLGKVFNGVCKVAARVMEKKL</sequence>
<dbReference type="EMBL" id="JBBMFP010000005">
    <property type="protein sequence ID" value="MEQ2430846.1"/>
    <property type="molecule type" value="Genomic_DNA"/>
</dbReference>
<dbReference type="RefSeq" id="WP_187370620.1">
    <property type="nucleotide sequence ID" value="NZ_JBBMFP010000005.1"/>
</dbReference>
<comment type="caution">
    <text evidence="1">The sequence shown here is derived from an EMBL/GenBank/DDBJ whole genome shotgun (WGS) entry which is preliminary data.</text>
</comment>